<keyword evidence="2" id="KW-1185">Reference proteome</keyword>
<proteinExistence type="predicted"/>
<organism evidence="1 2">
    <name type="scientific">Trifolium pratense</name>
    <name type="common">Red clover</name>
    <dbReference type="NCBI Taxonomy" id="57577"/>
    <lineage>
        <taxon>Eukaryota</taxon>
        <taxon>Viridiplantae</taxon>
        <taxon>Streptophyta</taxon>
        <taxon>Embryophyta</taxon>
        <taxon>Tracheophyta</taxon>
        <taxon>Spermatophyta</taxon>
        <taxon>Magnoliopsida</taxon>
        <taxon>eudicotyledons</taxon>
        <taxon>Gunneridae</taxon>
        <taxon>Pentapetalae</taxon>
        <taxon>rosids</taxon>
        <taxon>fabids</taxon>
        <taxon>Fabales</taxon>
        <taxon>Fabaceae</taxon>
        <taxon>Papilionoideae</taxon>
        <taxon>50 kb inversion clade</taxon>
        <taxon>NPAAA clade</taxon>
        <taxon>Hologalegina</taxon>
        <taxon>IRL clade</taxon>
        <taxon>Trifolieae</taxon>
        <taxon>Trifolium</taxon>
    </lineage>
</organism>
<evidence type="ECO:0000313" key="1">
    <source>
        <dbReference type="EMBL" id="CAJ2676653.1"/>
    </source>
</evidence>
<comment type="caution">
    <text evidence="1">The sequence shown here is derived from an EMBL/GenBank/DDBJ whole genome shotgun (WGS) entry which is preliminary data.</text>
</comment>
<dbReference type="Proteomes" id="UP001177021">
    <property type="component" value="Unassembled WGS sequence"/>
</dbReference>
<dbReference type="EMBL" id="CASHSV030000823">
    <property type="protein sequence ID" value="CAJ2676653.1"/>
    <property type="molecule type" value="Genomic_DNA"/>
</dbReference>
<evidence type="ECO:0000313" key="2">
    <source>
        <dbReference type="Proteomes" id="UP001177021"/>
    </source>
</evidence>
<reference evidence="1" key="1">
    <citation type="submission" date="2023-10" db="EMBL/GenBank/DDBJ databases">
        <authorList>
            <person name="Rodriguez Cubillos JULIANA M."/>
            <person name="De Vega J."/>
        </authorList>
    </citation>
    <scope>NUCLEOTIDE SEQUENCE</scope>
</reference>
<name>A0ACB0M7Q5_TRIPR</name>
<sequence>MSTINNILNIVLPPLSLVLLPIYMLPYLFFKLFIYVKSLFYKENMAGKVVLITGAASGLGEQLAYEYARQGARLSLVDIKKENLVEVADMATSLGSPDVIIIGADVSKVQDSKQFVDETINYFGQLNHLVNNAGVGGDPILIEDCSDVTKYTSIMDTNFWGAIHGTLQAIPHLKNSKGRIIVIASYTGWFPLPRLSFYNASKAAVISFFETLRLELGWYIGITIVTPGFLKTKMALRAYEYEASLRIIPMGSTFECAKEIVKSACRGNMYVTNPSWVKVMFPFKMFYPELVDWAQQHVFGLLPKSSKNGNLHILKNNQVLKEE</sequence>
<protein>
    <submittedName>
        <fullName evidence="1">Uncharacterized protein</fullName>
    </submittedName>
</protein>
<gene>
    <name evidence="1" type="ORF">MILVUS5_LOCUS39343</name>
</gene>
<accession>A0ACB0M7Q5</accession>